<gene>
    <name evidence="1" type="ORF">TSAR_004054</name>
</gene>
<reference evidence="1 2" key="1">
    <citation type="journal article" date="2017" name="Curr. Biol.">
        <title>The Evolution of Venom by Co-option of Single-Copy Genes.</title>
        <authorList>
            <person name="Martinson E.O."/>
            <person name="Mrinalini"/>
            <person name="Kelkar Y.D."/>
            <person name="Chang C.H."/>
            <person name="Werren J.H."/>
        </authorList>
    </citation>
    <scope>NUCLEOTIDE SEQUENCE [LARGE SCALE GENOMIC DNA]</scope>
    <source>
        <strain evidence="1 2">Alberta</strain>
        <tissue evidence="1">Whole body</tissue>
    </source>
</reference>
<protein>
    <submittedName>
        <fullName evidence="1">Uncharacterized protein</fullName>
    </submittedName>
</protein>
<dbReference type="AlphaFoldDB" id="A0A232FM50"/>
<dbReference type="OrthoDB" id="7696986at2759"/>
<evidence type="ECO:0000313" key="2">
    <source>
        <dbReference type="Proteomes" id="UP000215335"/>
    </source>
</evidence>
<organism evidence="1 2">
    <name type="scientific">Trichomalopsis sarcophagae</name>
    <dbReference type="NCBI Taxonomy" id="543379"/>
    <lineage>
        <taxon>Eukaryota</taxon>
        <taxon>Metazoa</taxon>
        <taxon>Ecdysozoa</taxon>
        <taxon>Arthropoda</taxon>
        <taxon>Hexapoda</taxon>
        <taxon>Insecta</taxon>
        <taxon>Pterygota</taxon>
        <taxon>Neoptera</taxon>
        <taxon>Endopterygota</taxon>
        <taxon>Hymenoptera</taxon>
        <taxon>Apocrita</taxon>
        <taxon>Proctotrupomorpha</taxon>
        <taxon>Chalcidoidea</taxon>
        <taxon>Pteromalidae</taxon>
        <taxon>Pteromalinae</taxon>
        <taxon>Trichomalopsis</taxon>
    </lineage>
</organism>
<accession>A0A232FM50</accession>
<keyword evidence="2" id="KW-1185">Reference proteome</keyword>
<name>A0A232FM50_9HYME</name>
<proteinExistence type="predicted"/>
<dbReference type="EMBL" id="NNAY01000027">
    <property type="protein sequence ID" value="OXU31826.1"/>
    <property type="molecule type" value="Genomic_DNA"/>
</dbReference>
<sequence>MYEILSKFGYNHDWVYILKSELSKYLKPHEVYMFINDTININGQCNFIFKALMQDMPLFNRNLSMLMSNNSTKDQFNNVMSVKLSVLLHFALDNSITMLKNVIDILAQFFHNTRPKCLLIIFAYDRVNASTLLRILKYAWIRKFVHMKTELQTLRNFINVAKQQLQEENVNSLLIPTPINYEIGGSTAIMNSIVLKKEIQFNTFKEIDESGLQPYVNVMTKDIVFSDVDNKHIQNLKFKSKAVEDFGETCFEQLVRKRNIICILLSLRASYGIVKYQDSDKDPIIKIAKPNFNKIMMSYKMDKASPYCTKFLEIFRRLNEAGIGHMWVQSSTCKMGKLPVELTGRLPLENKLIPRCCKKKFVTLFYEEKENKIAYLDFVVVLEAYEEDF</sequence>
<dbReference type="Proteomes" id="UP000215335">
    <property type="component" value="Unassembled WGS sequence"/>
</dbReference>
<evidence type="ECO:0000313" key="1">
    <source>
        <dbReference type="EMBL" id="OXU31826.1"/>
    </source>
</evidence>
<comment type="caution">
    <text evidence="1">The sequence shown here is derived from an EMBL/GenBank/DDBJ whole genome shotgun (WGS) entry which is preliminary data.</text>
</comment>